<evidence type="ECO:0000256" key="1">
    <source>
        <dbReference type="SAM" id="Phobius"/>
    </source>
</evidence>
<evidence type="ECO:0000313" key="3">
    <source>
        <dbReference type="Proteomes" id="UP000308760"/>
    </source>
</evidence>
<evidence type="ECO:0000313" key="2">
    <source>
        <dbReference type="EMBL" id="THV43363.1"/>
    </source>
</evidence>
<reference evidence="3" key="1">
    <citation type="submission" date="2019-04" db="EMBL/GenBank/DDBJ databases">
        <title>Nocardioides xinjiangensis sp. nov.</title>
        <authorList>
            <person name="Liu S."/>
        </authorList>
    </citation>
    <scope>NUCLEOTIDE SEQUENCE [LARGE SCALE GENOMIC DNA]</scope>
    <source>
        <strain evidence="3">18</strain>
    </source>
</reference>
<dbReference type="Proteomes" id="UP000308760">
    <property type="component" value="Unassembled WGS sequence"/>
</dbReference>
<reference evidence="2 3" key="2">
    <citation type="submission" date="2019-05" db="EMBL/GenBank/DDBJ databases">
        <title>Glycomyces buryatensis sp. nov.</title>
        <authorList>
            <person name="Nikitina E."/>
        </authorList>
    </citation>
    <scope>NUCLEOTIDE SEQUENCE [LARGE SCALE GENOMIC DNA]</scope>
    <source>
        <strain evidence="2 3">18</strain>
    </source>
</reference>
<comment type="caution">
    <text evidence="2">The sequence shown here is derived from an EMBL/GenBank/DDBJ whole genome shotgun (WGS) entry which is preliminary data.</text>
</comment>
<protein>
    <submittedName>
        <fullName evidence="2">Uncharacterized protein</fullName>
    </submittedName>
</protein>
<keyword evidence="1" id="KW-1133">Transmembrane helix</keyword>
<organism evidence="2 3">
    <name type="scientific">Glycomyces buryatensis</name>
    <dbReference type="NCBI Taxonomy" id="2570927"/>
    <lineage>
        <taxon>Bacteria</taxon>
        <taxon>Bacillati</taxon>
        <taxon>Actinomycetota</taxon>
        <taxon>Actinomycetes</taxon>
        <taxon>Glycomycetales</taxon>
        <taxon>Glycomycetaceae</taxon>
        <taxon>Glycomyces</taxon>
    </lineage>
</organism>
<sequence length="129" mass="14257">MKVSKPVALIVMSVVLIGAIALIVGLIRLIGSGGYARYEGQCVSSNVSVTDRDYDEKFIECTDSEAHWEITKVYTSEPFADAWETKSTAQRWLDKKCDVNDSGDGPEREAFVFRVNDDRGFLACAVAIE</sequence>
<name>A0A4S8QFG2_9ACTN</name>
<dbReference type="OrthoDB" id="9867953at2"/>
<gene>
    <name evidence="2" type="ORF">FAB82_01405</name>
</gene>
<keyword evidence="3" id="KW-1185">Reference proteome</keyword>
<dbReference type="AlphaFoldDB" id="A0A4S8QFG2"/>
<dbReference type="EMBL" id="STGY01000004">
    <property type="protein sequence ID" value="THV43363.1"/>
    <property type="molecule type" value="Genomic_DNA"/>
</dbReference>
<keyword evidence="1" id="KW-0472">Membrane</keyword>
<proteinExistence type="predicted"/>
<keyword evidence="1" id="KW-0812">Transmembrane</keyword>
<feature type="transmembrane region" description="Helical" evidence="1">
    <location>
        <begin position="6"/>
        <end position="27"/>
    </location>
</feature>
<dbReference type="RefSeq" id="WP_136532754.1">
    <property type="nucleotide sequence ID" value="NZ_STGY01000004.1"/>
</dbReference>
<accession>A0A4S8QFG2</accession>